<dbReference type="PANTHER" id="PTHR47505:SF1">
    <property type="entry name" value="DNA UTILIZATION PROTEIN YHGH"/>
    <property type="match status" value="1"/>
</dbReference>
<sequence length="235" mass="26605">MFMHRKNYWVYFNHSCSLCGATSDVHHGICTDCHSDLPWLLGSCRRCALPLPSTAPPGSLCGRCIQTPPAFDRTLAAFHYDFPLSQLLPRIKYQRQPAHLGWLGRVLAAFLQQQYEADWPLALCAVPMHPLSELKRGFNQAQLLAEVLARQLQLPLTPCLNKTRRTPHQMSLGLDERRHNLQQAFRITRPPARHIALVDDVMTTGTTVNTLAELLKQAGAERVDIWVLARTPEVR</sequence>
<dbReference type="Proteomes" id="UP001499915">
    <property type="component" value="Unassembled WGS sequence"/>
</dbReference>
<dbReference type="EMBL" id="BAAAET010000008">
    <property type="protein sequence ID" value="GAA0702615.1"/>
    <property type="molecule type" value="Genomic_DNA"/>
</dbReference>
<evidence type="ECO:0000259" key="3">
    <source>
        <dbReference type="Pfam" id="PF18912"/>
    </source>
</evidence>
<dbReference type="InterPro" id="IPR051910">
    <property type="entry name" value="ComF/GntX_DNA_util-trans"/>
</dbReference>
<protein>
    <submittedName>
        <fullName evidence="4">ComF family protein</fullName>
    </submittedName>
</protein>
<dbReference type="CDD" id="cd06223">
    <property type="entry name" value="PRTases_typeI"/>
    <property type="match status" value="1"/>
</dbReference>
<proteinExistence type="inferred from homology"/>
<accession>A0ABN1IAN6</accession>
<dbReference type="Gene3D" id="3.40.50.2020">
    <property type="match status" value="1"/>
</dbReference>
<dbReference type="InterPro" id="IPR044005">
    <property type="entry name" value="DZR_2"/>
</dbReference>
<dbReference type="InterPro" id="IPR029057">
    <property type="entry name" value="PRTase-like"/>
</dbReference>
<dbReference type="Pfam" id="PF18912">
    <property type="entry name" value="DZR_2"/>
    <property type="match status" value="1"/>
</dbReference>
<reference evidence="4 5" key="1">
    <citation type="journal article" date="2019" name="Int. J. Syst. Evol. Microbiol.">
        <title>The Global Catalogue of Microorganisms (GCM) 10K type strain sequencing project: providing services to taxonomists for standard genome sequencing and annotation.</title>
        <authorList>
            <consortium name="The Broad Institute Genomics Platform"/>
            <consortium name="The Broad Institute Genome Sequencing Center for Infectious Disease"/>
            <person name="Wu L."/>
            <person name="Ma J."/>
        </authorList>
    </citation>
    <scope>NUCLEOTIDE SEQUENCE [LARGE SCALE GENOMIC DNA]</scope>
    <source>
        <strain evidence="4 5">JCM 15134</strain>
    </source>
</reference>
<evidence type="ECO:0000259" key="2">
    <source>
        <dbReference type="Pfam" id="PF00156"/>
    </source>
</evidence>
<name>A0ABN1IAN6_9GAMM</name>
<organism evidence="4 5">
    <name type="scientific">Marinobacterium maritimum</name>
    <dbReference type="NCBI Taxonomy" id="500162"/>
    <lineage>
        <taxon>Bacteria</taxon>
        <taxon>Pseudomonadati</taxon>
        <taxon>Pseudomonadota</taxon>
        <taxon>Gammaproteobacteria</taxon>
        <taxon>Oceanospirillales</taxon>
        <taxon>Oceanospirillaceae</taxon>
        <taxon>Marinobacterium</taxon>
    </lineage>
</organism>
<feature type="domain" description="Double zinc ribbon" evidence="3">
    <location>
        <begin position="12"/>
        <end position="64"/>
    </location>
</feature>
<feature type="domain" description="Phosphoribosyltransferase" evidence="2">
    <location>
        <begin position="143"/>
        <end position="233"/>
    </location>
</feature>
<evidence type="ECO:0000256" key="1">
    <source>
        <dbReference type="ARBA" id="ARBA00008007"/>
    </source>
</evidence>
<evidence type="ECO:0000313" key="4">
    <source>
        <dbReference type="EMBL" id="GAA0702615.1"/>
    </source>
</evidence>
<comment type="similarity">
    <text evidence="1">Belongs to the ComF/GntX family.</text>
</comment>
<keyword evidence="5" id="KW-1185">Reference proteome</keyword>
<comment type="caution">
    <text evidence="4">The sequence shown here is derived from an EMBL/GenBank/DDBJ whole genome shotgun (WGS) entry which is preliminary data.</text>
</comment>
<evidence type="ECO:0000313" key="5">
    <source>
        <dbReference type="Proteomes" id="UP001499915"/>
    </source>
</evidence>
<dbReference type="RefSeq" id="WP_343808999.1">
    <property type="nucleotide sequence ID" value="NZ_BAAAET010000008.1"/>
</dbReference>
<gene>
    <name evidence="4" type="ORF">GCM10009104_35000</name>
</gene>
<dbReference type="InterPro" id="IPR000836">
    <property type="entry name" value="PRTase_dom"/>
</dbReference>
<dbReference type="PANTHER" id="PTHR47505">
    <property type="entry name" value="DNA UTILIZATION PROTEIN YHGH"/>
    <property type="match status" value="1"/>
</dbReference>
<dbReference type="SUPFAM" id="SSF53271">
    <property type="entry name" value="PRTase-like"/>
    <property type="match status" value="1"/>
</dbReference>
<dbReference type="Pfam" id="PF00156">
    <property type="entry name" value="Pribosyltran"/>
    <property type="match status" value="1"/>
</dbReference>